<evidence type="ECO:0000313" key="2">
    <source>
        <dbReference type="EMBL" id="ABL78938.1"/>
    </source>
</evidence>
<evidence type="ECO:0000256" key="1">
    <source>
        <dbReference type="SAM" id="Coils"/>
    </source>
</evidence>
<organism evidence="2 3">
    <name type="scientific">Thermofilum pendens (strain DSM 2475 / Hrk 5)</name>
    <dbReference type="NCBI Taxonomy" id="368408"/>
    <lineage>
        <taxon>Archaea</taxon>
        <taxon>Thermoproteota</taxon>
        <taxon>Thermoprotei</taxon>
        <taxon>Thermofilales</taxon>
        <taxon>Thermofilaceae</taxon>
        <taxon>Thermofilum</taxon>
    </lineage>
</organism>
<dbReference type="STRING" id="368408.Tpen_1542"/>
<dbReference type="RefSeq" id="WP_011753203.1">
    <property type="nucleotide sequence ID" value="NC_008698.1"/>
</dbReference>
<name>A1S0F8_THEPD</name>
<dbReference type="Proteomes" id="UP000000641">
    <property type="component" value="Chromosome"/>
</dbReference>
<dbReference type="SUPFAM" id="SSF58104">
    <property type="entry name" value="Methyl-accepting chemotaxis protein (MCP) signaling domain"/>
    <property type="match status" value="1"/>
</dbReference>
<evidence type="ECO:0000313" key="3">
    <source>
        <dbReference type="Proteomes" id="UP000000641"/>
    </source>
</evidence>
<dbReference type="EMBL" id="CP000505">
    <property type="protein sequence ID" value="ABL78938.1"/>
    <property type="molecule type" value="Genomic_DNA"/>
</dbReference>
<accession>A1S0F8</accession>
<dbReference type="KEGG" id="tpe:Tpen_1542"/>
<keyword evidence="1" id="KW-0175">Coiled coil</keyword>
<dbReference type="HOGENOM" id="CLU_055579_0_0_2"/>
<reference evidence="3" key="1">
    <citation type="journal article" date="2008" name="J. Bacteriol.">
        <title>Genome sequence of Thermofilum pendens reveals an exceptional loss of biosynthetic pathways without genome reduction.</title>
        <authorList>
            <person name="Anderson I."/>
            <person name="Rodriguez J."/>
            <person name="Susanti D."/>
            <person name="Porat I."/>
            <person name="Reich C."/>
            <person name="Ulrich L.E."/>
            <person name="Elkins J.G."/>
            <person name="Mavromatis K."/>
            <person name="Lykidis A."/>
            <person name="Kim E."/>
            <person name="Thompson L.S."/>
            <person name="Nolan M."/>
            <person name="Land M."/>
            <person name="Copeland A."/>
            <person name="Lapidus A."/>
            <person name="Lucas S."/>
            <person name="Detter C."/>
            <person name="Zhulin I.B."/>
            <person name="Olsen G.J."/>
            <person name="Whitman W."/>
            <person name="Mukhopadhyay B."/>
            <person name="Bristow J."/>
            <person name="Kyrpides N."/>
        </authorList>
    </citation>
    <scope>NUCLEOTIDE SEQUENCE [LARGE SCALE GENOMIC DNA]</scope>
    <source>
        <strain evidence="3">DSM 2475 / Hrk 5</strain>
    </source>
</reference>
<keyword evidence="3" id="KW-1185">Reference proteome</keyword>
<sequence length="317" mass="37243">MAALGRREWERLIKALEEDRELRYALAGLLGFRDLLEKMDATLSEIKALREGQEQLWRKQEKLWGEVRKLWEEVRALREDQRKLWEEVKALRENQEKLWEEVKSLREGQGKLWEEVKALREDQRRLWEEVKALRENQEKLWEEVRALREDQGKLWEGQQRLWEEVRALREGQERLRGDVDGLRASFRQLGEAVGMTLEFYAAAFLERLLAEKGYPEARVRVGVNLAYKGVLVELDLFCEEPLLVGEVTTYLRSAEDAEREAAKLMERVKVVEEISGRKVELAVLAVANLGREALEVLEKLHREKGVLVVTGRELEYP</sequence>
<dbReference type="PANTHER" id="PTHR34314:SF6">
    <property type="entry name" value="DUF3782 DOMAIN-CONTAINING PROTEIN"/>
    <property type="match status" value="1"/>
</dbReference>
<dbReference type="GeneID" id="4600835"/>
<feature type="coiled-coil region" evidence="1">
    <location>
        <begin position="247"/>
        <end position="274"/>
    </location>
</feature>
<dbReference type="Gene3D" id="1.10.287.1490">
    <property type="match status" value="1"/>
</dbReference>
<proteinExistence type="predicted"/>
<gene>
    <name evidence="2" type="ordered locus">Tpen_1542</name>
</gene>
<dbReference type="OrthoDB" id="28088at2157"/>
<protein>
    <submittedName>
        <fullName evidence="2">PaREP7</fullName>
    </submittedName>
</protein>
<dbReference type="PANTHER" id="PTHR34314">
    <property type="entry name" value="CRENARCHAEAL PROTEIN, PUTATIVE-RELATED"/>
    <property type="match status" value="1"/>
</dbReference>
<dbReference type="AlphaFoldDB" id="A1S0F8"/>
<dbReference type="eggNOG" id="arCOG01426">
    <property type="taxonomic scope" value="Archaea"/>
</dbReference>
<dbReference type="EnsemblBacteria" id="ABL78938">
    <property type="protein sequence ID" value="ABL78938"/>
    <property type="gene ID" value="Tpen_1542"/>
</dbReference>